<gene>
    <name evidence="2" type="ORF">EOD39_19534</name>
</gene>
<comment type="caution">
    <text evidence="2">The sequence shown here is derived from an EMBL/GenBank/DDBJ whole genome shotgun (WGS) entry which is preliminary data.</text>
</comment>
<evidence type="ECO:0000313" key="2">
    <source>
        <dbReference type="EMBL" id="RXM93011.1"/>
    </source>
</evidence>
<feature type="compositionally biased region" description="Low complexity" evidence="1">
    <location>
        <begin position="57"/>
        <end position="69"/>
    </location>
</feature>
<protein>
    <submittedName>
        <fullName evidence="2">Band 4.1-like protein 1</fullName>
    </submittedName>
</protein>
<dbReference type="AlphaFoldDB" id="A0A444UXU6"/>
<evidence type="ECO:0000313" key="3">
    <source>
        <dbReference type="Proteomes" id="UP000289886"/>
    </source>
</evidence>
<dbReference type="Proteomes" id="UP000289886">
    <property type="component" value="Unassembled WGS sequence"/>
</dbReference>
<keyword evidence="3" id="KW-1185">Reference proteome</keyword>
<reference evidence="2 3" key="1">
    <citation type="submission" date="2019-01" db="EMBL/GenBank/DDBJ databases">
        <title>Draft Genome and Complete Hox-Cluster Characterization of the Sterlet Sturgeon (Acipenser ruthenus).</title>
        <authorList>
            <person name="Wei Q."/>
        </authorList>
    </citation>
    <scope>NUCLEOTIDE SEQUENCE [LARGE SCALE GENOMIC DNA]</scope>
    <source>
        <strain evidence="2">WHYD16114868_AA</strain>
        <tissue evidence="2">Blood</tissue>
    </source>
</reference>
<evidence type="ECO:0000256" key="1">
    <source>
        <dbReference type="SAM" id="MobiDB-lite"/>
    </source>
</evidence>
<accession>A0A444UXU6</accession>
<dbReference type="EMBL" id="SCEB01005302">
    <property type="protein sequence ID" value="RXM93011.1"/>
    <property type="molecule type" value="Genomic_DNA"/>
</dbReference>
<sequence>MTTETGVEVEVKKAAEEPPQQQGAAVNTQDGNRPKQGHDGKLPEDRDLGDGDDVSEKTTPSKIPKSPQKSSKRLKTIPFKVTLLDTSEYEGEIEVGRLGNSLPILC</sequence>
<organism evidence="2 3">
    <name type="scientific">Acipenser ruthenus</name>
    <name type="common">Sterlet sturgeon</name>
    <dbReference type="NCBI Taxonomy" id="7906"/>
    <lineage>
        <taxon>Eukaryota</taxon>
        <taxon>Metazoa</taxon>
        <taxon>Chordata</taxon>
        <taxon>Craniata</taxon>
        <taxon>Vertebrata</taxon>
        <taxon>Euteleostomi</taxon>
        <taxon>Actinopterygii</taxon>
        <taxon>Chondrostei</taxon>
        <taxon>Acipenseriformes</taxon>
        <taxon>Acipenseridae</taxon>
        <taxon>Acipenser</taxon>
    </lineage>
</organism>
<feature type="region of interest" description="Disordered" evidence="1">
    <location>
        <begin position="1"/>
        <end position="76"/>
    </location>
</feature>
<feature type="compositionally biased region" description="Basic and acidic residues" evidence="1">
    <location>
        <begin position="32"/>
        <end position="49"/>
    </location>
</feature>
<proteinExistence type="predicted"/>
<name>A0A444UXU6_ACIRT</name>